<name>A0A6S7A277_9BURK</name>
<reference evidence="1 2" key="1">
    <citation type="submission" date="2020-04" db="EMBL/GenBank/DDBJ databases">
        <authorList>
            <person name="De Canck E."/>
        </authorList>
    </citation>
    <scope>NUCLEOTIDE SEQUENCE [LARGE SCALE GENOMIC DNA]</scope>
    <source>
        <strain evidence="1 2">LMG 3458</strain>
    </source>
</reference>
<evidence type="ECO:0000313" key="2">
    <source>
        <dbReference type="Proteomes" id="UP000494111"/>
    </source>
</evidence>
<sequence>MRSLKDKLAEREAKRGKLKLVPQAPPELTEEEHDAIIEQASRVA</sequence>
<dbReference type="Proteomes" id="UP000494111">
    <property type="component" value="Unassembled WGS sequence"/>
</dbReference>
<protein>
    <submittedName>
        <fullName evidence="1">Uncharacterized protein</fullName>
    </submittedName>
</protein>
<accession>A0A6S7A277</accession>
<evidence type="ECO:0000313" key="1">
    <source>
        <dbReference type="EMBL" id="CAB3698136.1"/>
    </source>
</evidence>
<dbReference type="EMBL" id="CADIJO010000007">
    <property type="protein sequence ID" value="CAB3698136.1"/>
    <property type="molecule type" value="Genomic_DNA"/>
</dbReference>
<dbReference type="AlphaFoldDB" id="A0A6S7A277"/>
<gene>
    <name evidence="1" type="ORF">LMG3458_02500</name>
</gene>
<proteinExistence type="predicted"/>
<organism evidence="1 2">
    <name type="scientific">Achromobacter deleyi</name>
    <dbReference type="NCBI Taxonomy" id="1353891"/>
    <lineage>
        <taxon>Bacteria</taxon>
        <taxon>Pseudomonadati</taxon>
        <taxon>Pseudomonadota</taxon>
        <taxon>Betaproteobacteria</taxon>
        <taxon>Burkholderiales</taxon>
        <taxon>Alcaligenaceae</taxon>
        <taxon>Achromobacter</taxon>
    </lineage>
</organism>